<feature type="domain" description="DUF447" evidence="2">
    <location>
        <begin position="135"/>
        <end position="184"/>
    </location>
</feature>
<evidence type="ECO:0000313" key="4">
    <source>
        <dbReference type="Proteomes" id="UP001155241"/>
    </source>
</evidence>
<evidence type="ECO:0000313" key="3">
    <source>
        <dbReference type="EMBL" id="MCO6045429.1"/>
    </source>
</evidence>
<protein>
    <submittedName>
        <fullName evidence="3">DUF447 family protein</fullName>
    </submittedName>
</protein>
<reference evidence="3" key="1">
    <citation type="submission" date="2022-06" db="EMBL/GenBank/DDBJ databases">
        <title>Aeoliella straminimaris, a novel planctomycete from sediments.</title>
        <authorList>
            <person name="Vitorino I.R."/>
            <person name="Lage O.M."/>
        </authorList>
    </citation>
    <scope>NUCLEOTIDE SEQUENCE</scope>
    <source>
        <strain evidence="3">ICT_H6.2</strain>
    </source>
</reference>
<dbReference type="InterPro" id="IPR012349">
    <property type="entry name" value="Split_barrel_FMN-bd"/>
</dbReference>
<dbReference type="RefSeq" id="WP_252853542.1">
    <property type="nucleotide sequence ID" value="NZ_JAMXLR010000055.1"/>
</dbReference>
<dbReference type="InterPro" id="IPR007386">
    <property type="entry name" value="DUF447_N"/>
</dbReference>
<dbReference type="InterPro" id="IPR049288">
    <property type="entry name" value="DUF447_C"/>
</dbReference>
<sequence length="203" mass="23209">MTNFHNCALLEGIVTTLNDDGSTHVAAMGPRVDWPVTGLLLRPYQTSMTFKNLCRTRRGILHVTDDVLLMARAAVGRLFEAPPMEFGPEGYPQRLADCVRWYAFEVEKQDETRDRTEMICRVKDEGRVRDFFGFNRARHAVIEAAILASRLHLISVETVLDHFEQYATIVDKTAGPNERQAFAELQQYLSDRLGEQDTRTMME</sequence>
<dbReference type="Pfam" id="PF04289">
    <property type="entry name" value="DUF447_N"/>
    <property type="match status" value="1"/>
</dbReference>
<evidence type="ECO:0000259" key="1">
    <source>
        <dbReference type="Pfam" id="PF04289"/>
    </source>
</evidence>
<dbReference type="Gene3D" id="2.30.110.10">
    <property type="entry name" value="Electron Transport, Fmn-binding Protein, Chain A"/>
    <property type="match status" value="1"/>
</dbReference>
<dbReference type="Proteomes" id="UP001155241">
    <property type="component" value="Unassembled WGS sequence"/>
</dbReference>
<dbReference type="EMBL" id="JAMXLR010000055">
    <property type="protein sequence ID" value="MCO6045429.1"/>
    <property type="molecule type" value="Genomic_DNA"/>
</dbReference>
<gene>
    <name evidence="3" type="ORF">NG895_16080</name>
</gene>
<accession>A0A9X2FBE6</accession>
<dbReference type="AlphaFoldDB" id="A0A9X2FBE6"/>
<name>A0A9X2FBE6_9BACT</name>
<proteinExistence type="predicted"/>
<comment type="caution">
    <text evidence="3">The sequence shown here is derived from an EMBL/GenBank/DDBJ whole genome shotgun (WGS) entry which is preliminary data.</text>
</comment>
<dbReference type="SUPFAM" id="SSF50475">
    <property type="entry name" value="FMN-binding split barrel"/>
    <property type="match status" value="1"/>
</dbReference>
<feature type="domain" description="DUF447" evidence="1">
    <location>
        <begin position="11"/>
        <end position="125"/>
    </location>
</feature>
<organism evidence="3 4">
    <name type="scientific">Aeoliella straminimaris</name>
    <dbReference type="NCBI Taxonomy" id="2954799"/>
    <lineage>
        <taxon>Bacteria</taxon>
        <taxon>Pseudomonadati</taxon>
        <taxon>Planctomycetota</taxon>
        <taxon>Planctomycetia</taxon>
        <taxon>Pirellulales</taxon>
        <taxon>Lacipirellulaceae</taxon>
        <taxon>Aeoliella</taxon>
    </lineage>
</organism>
<keyword evidence="4" id="KW-1185">Reference proteome</keyword>
<dbReference type="Pfam" id="PF20766">
    <property type="entry name" value="DUF447_C"/>
    <property type="match status" value="1"/>
</dbReference>
<dbReference type="Gene3D" id="1.20.58.290">
    <property type="entry name" value="Hypothetical membrane protein ta0354_69_121"/>
    <property type="match status" value="1"/>
</dbReference>
<evidence type="ECO:0000259" key="2">
    <source>
        <dbReference type="Pfam" id="PF20766"/>
    </source>
</evidence>